<accession>A0A9D4TTY9</accession>
<keyword evidence="1" id="KW-0732">Signal</keyword>
<proteinExistence type="predicted"/>
<sequence>MDHPGLHHFEPICIAGSSAATLLLHAFIPPVHATSFPSRHNFGPMRDAAAWAQCDGAADPVGYLHVCACHAPLGCCYATDDLLPSLPVIYALIIRPTKQVHQSSFLTGVDFARESERATDGQFAMAELWRGVPDSKAKGEVPSTGDW</sequence>
<dbReference type="AlphaFoldDB" id="A0A9D4TTY9"/>
<evidence type="ECO:0000256" key="1">
    <source>
        <dbReference type="SAM" id="SignalP"/>
    </source>
</evidence>
<evidence type="ECO:0000313" key="2">
    <source>
        <dbReference type="EMBL" id="KAI3434666.1"/>
    </source>
</evidence>
<reference evidence="2" key="1">
    <citation type="journal article" date="2019" name="Plant J.">
        <title>Chlorella vulgaris genome assembly and annotation reveals the molecular basis for metabolic acclimation to high light conditions.</title>
        <authorList>
            <person name="Cecchin M."/>
            <person name="Marcolungo L."/>
            <person name="Rossato M."/>
            <person name="Girolomoni L."/>
            <person name="Cosentino E."/>
            <person name="Cuine S."/>
            <person name="Li-Beisson Y."/>
            <person name="Delledonne M."/>
            <person name="Ballottari M."/>
        </authorList>
    </citation>
    <scope>NUCLEOTIDE SEQUENCE</scope>
    <source>
        <strain evidence="2">211/11P</strain>
    </source>
</reference>
<reference evidence="2" key="2">
    <citation type="submission" date="2020-11" db="EMBL/GenBank/DDBJ databases">
        <authorList>
            <person name="Cecchin M."/>
            <person name="Marcolungo L."/>
            <person name="Rossato M."/>
            <person name="Girolomoni L."/>
            <person name="Cosentino E."/>
            <person name="Cuine S."/>
            <person name="Li-Beisson Y."/>
            <person name="Delledonne M."/>
            <person name="Ballottari M."/>
        </authorList>
    </citation>
    <scope>NUCLEOTIDE SEQUENCE</scope>
    <source>
        <strain evidence="2">211/11P</strain>
        <tissue evidence="2">Whole cell</tissue>
    </source>
</reference>
<evidence type="ECO:0000313" key="3">
    <source>
        <dbReference type="Proteomes" id="UP001055712"/>
    </source>
</evidence>
<comment type="caution">
    <text evidence="2">The sequence shown here is derived from an EMBL/GenBank/DDBJ whole genome shotgun (WGS) entry which is preliminary data.</text>
</comment>
<gene>
    <name evidence="2" type="ORF">D9Q98_002730</name>
</gene>
<organism evidence="2 3">
    <name type="scientific">Chlorella vulgaris</name>
    <name type="common">Green alga</name>
    <dbReference type="NCBI Taxonomy" id="3077"/>
    <lineage>
        <taxon>Eukaryota</taxon>
        <taxon>Viridiplantae</taxon>
        <taxon>Chlorophyta</taxon>
        <taxon>core chlorophytes</taxon>
        <taxon>Trebouxiophyceae</taxon>
        <taxon>Chlorellales</taxon>
        <taxon>Chlorellaceae</taxon>
        <taxon>Chlorella clade</taxon>
        <taxon>Chlorella</taxon>
    </lineage>
</organism>
<dbReference type="EMBL" id="SIDB01000003">
    <property type="protein sequence ID" value="KAI3434666.1"/>
    <property type="molecule type" value="Genomic_DNA"/>
</dbReference>
<protein>
    <submittedName>
        <fullName evidence="2">Uncharacterized protein</fullName>
    </submittedName>
</protein>
<name>A0A9D4TTY9_CHLVU</name>
<dbReference type="Proteomes" id="UP001055712">
    <property type="component" value="Unassembled WGS sequence"/>
</dbReference>
<feature type="chain" id="PRO_5038758728" evidence="1">
    <location>
        <begin position="34"/>
        <end position="147"/>
    </location>
</feature>
<feature type="signal peptide" evidence="1">
    <location>
        <begin position="1"/>
        <end position="33"/>
    </location>
</feature>
<keyword evidence="3" id="KW-1185">Reference proteome</keyword>